<evidence type="ECO:0000256" key="7">
    <source>
        <dbReference type="ARBA" id="ARBA00023163"/>
    </source>
</evidence>
<dbReference type="GO" id="GO:0003677">
    <property type="term" value="F:DNA binding"/>
    <property type="evidence" value="ECO:0007669"/>
    <property type="project" value="UniProtKB-KW"/>
</dbReference>
<dbReference type="GO" id="GO:0006355">
    <property type="term" value="P:regulation of DNA-templated transcription"/>
    <property type="evidence" value="ECO:0007669"/>
    <property type="project" value="InterPro"/>
</dbReference>
<dbReference type="Pfam" id="PF25601">
    <property type="entry name" value="AAA_lid_14"/>
    <property type="match status" value="1"/>
</dbReference>
<sequence>MKVLISFIAFSHDFINTEDHELKVNKKGTTYSFYQDVFESEKYDKHHLIIASPRNENRVRQNLLINTLQEDFPQHKGKIVRSELMIRDIINHSEISSEIRKFLIGLESEDVSQADLFISPGTPAMQTCWIVAHLNPNIKLNTRLIQTKKPLNEEKTSLQEVYFEMGGIPENVERKSLYIESSNSVEHKEDFLLIDDLKDVYSRARMVAESKDVTTLIYGDTGSGKENLAKSIHLFSSRRENKFGAINCSALNDELLESRLFGHKKGAFTGAIDNHKGIFEQCNGGTIFLDEIGDISPKMQQTLLRVLQEKVITPIGGNDKKIDVRVVCATHRDLSKKCEEGTFRWDLFYRLSVVELNLPSLKDISKESKKALIKHFLKTQQRYFKRKKVMKLAPETEKMMMDYHFPGNIRELENIIMGLYVFNKEGETVTPAELPQRIGNAIDKQVNSLKQDFILHQHYHKVYHLVNKNKAKAYKLIGVSQNTFEKYFNMSF</sequence>
<dbReference type="SUPFAM" id="SSF52540">
    <property type="entry name" value="P-loop containing nucleoside triphosphate hydrolases"/>
    <property type="match status" value="1"/>
</dbReference>
<comment type="caution">
    <text evidence="9">The sequence shown here is derived from an EMBL/GenBank/DDBJ whole genome shotgun (WGS) entry which is preliminary data.</text>
</comment>
<reference evidence="9 10" key="1">
    <citation type="submission" date="2020-04" db="EMBL/GenBank/DDBJ databases">
        <title>Flammeovirga sp. SR4, a novel species isolated from seawater.</title>
        <authorList>
            <person name="Wang X."/>
        </authorList>
    </citation>
    <scope>NUCLEOTIDE SEQUENCE [LARGE SCALE GENOMIC DNA]</scope>
    <source>
        <strain evidence="9 10">SR4</strain>
    </source>
</reference>
<name>A0A7X8SQB5_9BACT</name>
<dbReference type="PROSITE" id="PS50045">
    <property type="entry name" value="SIGMA54_INTERACT_4"/>
    <property type="match status" value="1"/>
</dbReference>
<evidence type="ECO:0000313" key="10">
    <source>
        <dbReference type="Proteomes" id="UP000585050"/>
    </source>
</evidence>
<keyword evidence="1" id="KW-0547">Nucleotide-binding</keyword>
<accession>A0A7X8SQB5</accession>
<gene>
    <name evidence="9" type="ORF">HGP29_24735</name>
</gene>
<protein>
    <submittedName>
        <fullName evidence="9">Sigma-54-dependent Fis family transcriptional regulator</fullName>
    </submittedName>
</protein>
<dbReference type="Proteomes" id="UP000585050">
    <property type="component" value="Unassembled WGS sequence"/>
</dbReference>
<dbReference type="CDD" id="cd00009">
    <property type="entry name" value="AAA"/>
    <property type="match status" value="1"/>
</dbReference>
<dbReference type="PANTHER" id="PTHR32071:SF95">
    <property type="entry name" value="DNA-BINDING TRANSCRIPTIONAL REGULATOR NTRC"/>
    <property type="match status" value="1"/>
</dbReference>
<dbReference type="SMART" id="SM00382">
    <property type="entry name" value="AAA"/>
    <property type="match status" value="1"/>
</dbReference>
<dbReference type="Pfam" id="PF00158">
    <property type="entry name" value="Sigma54_activat"/>
    <property type="match status" value="1"/>
</dbReference>
<dbReference type="GO" id="GO:0005524">
    <property type="term" value="F:ATP binding"/>
    <property type="evidence" value="ECO:0007669"/>
    <property type="project" value="UniProtKB-KW"/>
</dbReference>
<dbReference type="FunFam" id="3.40.50.300:FF:000006">
    <property type="entry name" value="DNA-binding transcriptional regulator NtrC"/>
    <property type="match status" value="1"/>
</dbReference>
<feature type="domain" description="Sigma-54 factor interaction" evidence="8">
    <location>
        <begin position="197"/>
        <end position="421"/>
    </location>
</feature>
<keyword evidence="5" id="KW-0238">DNA-binding</keyword>
<evidence type="ECO:0000313" key="9">
    <source>
        <dbReference type="EMBL" id="NLR94434.1"/>
    </source>
</evidence>
<dbReference type="RefSeq" id="WP_168885145.1">
    <property type="nucleotide sequence ID" value="NZ_JABAIL010000012.1"/>
</dbReference>
<dbReference type="AlphaFoldDB" id="A0A7X8SQB5"/>
<dbReference type="InterPro" id="IPR003593">
    <property type="entry name" value="AAA+_ATPase"/>
</dbReference>
<keyword evidence="7" id="KW-0804">Transcription</keyword>
<dbReference type="InterPro" id="IPR058031">
    <property type="entry name" value="AAA_lid_NorR"/>
</dbReference>
<organism evidence="9 10">
    <name type="scientific">Flammeovirga agarivorans</name>
    <dbReference type="NCBI Taxonomy" id="2726742"/>
    <lineage>
        <taxon>Bacteria</taxon>
        <taxon>Pseudomonadati</taxon>
        <taxon>Bacteroidota</taxon>
        <taxon>Cytophagia</taxon>
        <taxon>Cytophagales</taxon>
        <taxon>Flammeovirgaceae</taxon>
        <taxon>Flammeovirga</taxon>
    </lineage>
</organism>
<dbReference type="InterPro" id="IPR025944">
    <property type="entry name" value="Sigma_54_int_dom_CS"/>
</dbReference>
<evidence type="ECO:0000256" key="3">
    <source>
        <dbReference type="ARBA" id="ARBA00023012"/>
    </source>
</evidence>
<keyword evidence="3" id="KW-0902">Two-component regulatory system</keyword>
<dbReference type="PANTHER" id="PTHR32071">
    <property type="entry name" value="TRANSCRIPTIONAL REGULATORY PROTEIN"/>
    <property type="match status" value="1"/>
</dbReference>
<keyword evidence="10" id="KW-1185">Reference proteome</keyword>
<keyword evidence="2" id="KW-0067">ATP-binding</keyword>
<evidence type="ECO:0000256" key="1">
    <source>
        <dbReference type="ARBA" id="ARBA00022741"/>
    </source>
</evidence>
<evidence type="ECO:0000259" key="8">
    <source>
        <dbReference type="PROSITE" id="PS50045"/>
    </source>
</evidence>
<evidence type="ECO:0000256" key="6">
    <source>
        <dbReference type="ARBA" id="ARBA00023159"/>
    </source>
</evidence>
<keyword evidence="6" id="KW-0010">Activator</keyword>
<evidence type="ECO:0000256" key="5">
    <source>
        <dbReference type="ARBA" id="ARBA00023125"/>
    </source>
</evidence>
<dbReference type="EMBL" id="JABAIL010000012">
    <property type="protein sequence ID" value="NLR94434.1"/>
    <property type="molecule type" value="Genomic_DNA"/>
</dbReference>
<dbReference type="Gene3D" id="1.10.8.60">
    <property type="match status" value="1"/>
</dbReference>
<dbReference type="GO" id="GO:0000160">
    <property type="term" value="P:phosphorelay signal transduction system"/>
    <property type="evidence" value="ECO:0007669"/>
    <property type="project" value="UniProtKB-KW"/>
</dbReference>
<proteinExistence type="predicted"/>
<dbReference type="Gene3D" id="3.40.50.300">
    <property type="entry name" value="P-loop containing nucleotide triphosphate hydrolases"/>
    <property type="match status" value="1"/>
</dbReference>
<dbReference type="InterPro" id="IPR027417">
    <property type="entry name" value="P-loop_NTPase"/>
</dbReference>
<evidence type="ECO:0000256" key="2">
    <source>
        <dbReference type="ARBA" id="ARBA00022840"/>
    </source>
</evidence>
<dbReference type="PROSITE" id="PS00688">
    <property type="entry name" value="SIGMA54_INTERACT_3"/>
    <property type="match status" value="1"/>
</dbReference>
<keyword evidence="4" id="KW-0805">Transcription regulation</keyword>
<dbReference type="InterPro" id="IPR002078">
    <property type="entry name" value="Sigma_54_int"/>
</dbReference>
<evidence type="ECO:0000256" key="4">
    <source>
        <dbReference type="ARBA" id="ARBA00023015"/>
    </source>
</evidence>